<comment type="caution">
    <text evidence="8">The sequence shown here is derived from an EMBL/GenBank/DDBJ whole genome shotgun (WGS) entry which is preliminary data.</text>
</comment>
<dbReference type="EMBL" id="VFOR01000001">
    <property type="protein sequence ID" value="TQL62730.1"/>
    <property type="molecule type" value="Genomic_DNA"/>
</dbReference>
<dbReference type="SUPFAM" id="SSF52777">
    <property type="entry name" value="CoA-dependent acyltransferases"/>
    <property type="match status" value="1"/>
</dbReference>
<dbReference type="Pfam" id="PF02817">
    <property type="entry name" value="E3_binding"/>
    <property type="match status" value="2"/>
</dbReference>
<accession>A0A542ZR95</accession>
<evidence type="ECO:0000313" key="9">
    <source>
        <dbReference type="Proteomes" id="UP000316196"/>
    </source>
</evidence>
<dbReference type="InterPro" id="IPR004167">
    <property type="entry name" value="PSBD"/>
</dbReference>
<dbReference type="PROSITE" id="PS51826">
    <property type="entry name" value="PSBD"/>
    <property type="match status" value="2"/>
</dbReference>
<feature type="domain" description="Lipoyl-binding" evidence="6">
    <location>
        <begin position="4"/>
        <end position="79"/>
    </location>
</feature>
<dbReference type="GO" id="GO:0016746">
    <property type="term" value="F:acyltransferase activity"/>
    <property type="evidence" value="ECO:0007669"/>
    <property type="project" value="UniProtKB-KW"/>
</dbReference>
<feature type="domain" description="Peripheral subunit-binding (PSBD)" evidence="7">
    <location>
        <begin position="171"/>
        <end position="208"/>
    </location>
</feature>
<name>A0A542ZR95_9ACTN</name>
<keyword evidence="9" id="KW-1185">Reference proteome</keyword>
<dbReference type="InterPro" id="IPR011053">
    <property type="entry name" value="Single_hybrid_motif"/>
</dbReference>
<evidence type="ECO:0000256" key="1">
    <source>
        <dbReference type="ARBA" id="ARBA00001938"/>
    </source>
</evidence>
<dbReference type="AlphaFoldDB" id="A0A542ZR95"/>
<keyword evidence="3 4" id="KW-0450">Lipoyl</keyword>
<evidence type="ECO:0000259" key="7">
    <source>
        <dbReference type="PROSITE" id="PS51826"/>
    </source>
</evidence>
<keyword evidence="4" id="KW-0012">Acyltransferase</keyword>
<evidence type="ECO:0000313" key="8">
    <source>
        <dbReference type="EMBL" id="TQL62730.1"/>
    </source>
</evidence>
<feature type="region of interest" description="Disordered" evidence="5">
    <location>
        <begin position="281"/>
        <end position="306"/>
    </location>
</feature>
<dbReference type="Proteomes" id="UP000316196">
    <property type="component" value="Unassembled WGS sequence"/>
</dbReference>
<evidence type="ECO:0000256" key="4">
    <source>
        <dbReference type="RuleBase" id="RU003423"/>
    </source>
</evidence>
<dbReference type="SUPFAM" id="SSF47005">
    <property type="entry name" value="Peripheral subunit-binding domain of 2-oxo acid dehydrogenase complex"/>
    <property type="match status" value="2"/>
</dbReference>
<dbReference type="Pfam" id="PF00364">
    <property type="entry name" value="Biotin_lipoyl"/>
    <property type="match status" value="1"/>
</dbReference>
<dbReference type="SUPFAM" id="SSF51230">
    <property type="entry name" value="Single hybrid motif"/>
    <property type="match status" value="1"/>
</dbReference>
<dbReference type="InterPro" id="IPR001078">
    <property type="entry name" value="2-oxoacid_DH_actylTfrase"/>
</dbReference>
<dbReference type="EC" id="2.3.1.-" evidence="4"/>
<dbReference type="InterPro" id="IPR036625">
    <property type="entry name" value="E3-bd_dom_sf"/>
</dbReference>
<dbReference type="Gene3D" id="4.10.320.10">
    <property type="entry name" value="E3-binding domain"/>
    <property type="match status" value="2"/>
</dbReference>
<dbReference type="InterPro" id="IPR023213">
    <property type="entry name" value="CAT-like_dom_sf"/>
</dbReference>
<dbReference type="PROSITE" id="PS00189">
    <property type="entry name" value="LIPOYL"/>
    <property type="match status" value="1"/>
</dbReference>
<dbReference type="OrthoDB" id="9805770at2"/>
<dbReference type="InterPro" id="IPR003016">
    <property type="entry name" value="2-oxoA_DH_lipoyl-BS"/>
</dbReference>
<keyword evidence="8" id="KW-0670">Pyruvate</keyword>
<dbReference type="GO" id="GO:0006086">
    <property type="term" value="P:pyruvate decarboxylation to acetyl-CoA"/>
    <property type="evidence" value="ECO:0007669"/>
    <property type="project" value="InterPro"/>
</dbReference>
<protein>
    <recommendedName>
        <fullName evidence="4">Dihydrolipoamide acetyltransferase component of pyruvate dehydrogenase complex</fullName>
        <ecNumber evidence="4">2.3.1.-</ecNumber>
    </recommendedName>
</protein>
<dbReference type="PANTHER" id="PTHR23151">
    <property type="entry name" value="DIHYDROLIPOAMIDE ACETYL/SUCCINYL-TRANSFERASE-RELATED"/>
    <property type="match status" value="1"/>
</dbReference>
<proteinExistence type="inferred from homology"/>
<evidence type="ECO:0000259" key="6">
    <source>
        <dbReference type="PROSITE" id="PS50968"/>
    </source>
</evidence>
<feature type="compositionally biased region" description="Low complexity" evidence="5">
    <location>
        <begin position="128"/>
        <end position="147"/>
    </location>
</feature>
<organism evidence="8 9">
    <name type="scientific">Propioniferax innocua</name>
    <dbReference type="NCBI Taxonomy" id="1753"/>
    <lineage>
        <taxon>Bacteria</taxon>
        <taxon>Bacillati</taxon>
        <taxon>Actinomycetota</taxon>
        <taxon>Actinomycetes</taxon>
        <taxon>Propionibacteriales</taxon>
        <taxon>Propionibacteriaceae</taxon>
        <taxon>Propioniferax</taxon>
    </lineage>
</organism>
<comment type="similarity">
    <text evidence="2 4">Belongs to the 2-oxoacid dehydrogenase family.</text>
</comment>
<dbReference type="InterPro" id="IPR045257">
    <property type="entry name" value="E2/Pdx1"/>
</dbReference>
<feature type="region of interest" description="Disordered" evidence="5">
    <location>
        <begin position="97"/>
        <end position="156"/>
    </location>
</feature>
<dbReference type="InterPro" id="IPR000089">
    <property type="entry name" value="Biotin_lipoyl"/>
</dbReference>
<evidence type="ECO:0000256" key="2">
    <source>
        <dbReference type="ARBA" id="ARBA00007317"/>
    </source>
</evidence>
<keyword evidence="4 8" id="KW-0808">Transferase</keyword>
<dbReference type="RefSeq" id="WP_142092535.1">
    <property type="nucleotide sequence ID" value="NZ_BAAAMD010000001.1"/>
</dbReference>
<dbReference type="CDD" id="cd06849">
    <property type="entry name" value="lipoyl_domain"/>
    <property type="match status" value="1"/>
</dbReference>
<dbReference type="PANTHER" id="PTHR23151:SF90">
    <property type="entry name" value="DIHYDROLIPOYLLYSINE-RESIDUE ACETYLTRANSFERASE COMPONENT OF PYRUVATE DEHYDROGENASE COMPLEX, MITOCHONDRIAL-RELATED"/>
    <property type="match status" value="1"/>
</dbReference>
<sequence>MSSIHPLEIPKWGMTMDEGTLVGWLVAEGSEVSAGDAVASVESSKIAGDLEAVESGILRRVLAQEGETHPVGTLVGVIADADVSDSDIQDYIDARVGAAPAPDDSGKAEETGPAESVGASEEGSRDLAPTTSTKGTSSTPAAPAAPAGGSGDVDDVRIPERFRGRDESPVPATPHASRLAERMGIMLAGITPTARGGRVSVQDVQKAIAAEGGHVAFGNDRPRVGRVGVRADDSQVAATPIARRLAAEHGVNLHEIRPSGRADRVTRSDVLGHVARFSSGGAAESLSAGDPAPSASGKQENPVHREPMSAMRKVIAGRLQESYQQSPHFRVTTHAQIDALLAIRAEVNEHRDDARLTVNDLVLAAAAQALVAVPGINAQYDSATETIMRFEHVDLSVAVSTDEGLITPIVRGADQMKVTEISAEVTDLATRAKAGTLTPEEFQGGTFTVSNLGMFGISHFDAIINPPQVAILAVGGGSREFVPDDDGAPVLRTLLPLTLSSDHRVIDGAMAARYCSELKRLLETPSLIFA</sequence>
<evidence type="ECO:0000256" key="3">
    <source>
        <dbReference type="ARBA" id="ARBA00022823"/>
    </source>
</evidence>
<dbReference type="PROSITE" id="PS50968">
    <property type="entry name" value="BIOTINYL_LIPOYL"/>
    <property type="match status" value="1"/>
</dbReference>
<feature type="domain" description="Peripheral subunit-binding (PSBD)" evidence="7">
    <location>
        <begin position="237"/>
        <end position="274"/>
    </location>
</feature>
<dbReference type="Gene3D" id="3.30.559.10">
    <property type="entry name" value="Chloramphenicol acetyltransferase-like domain"/>
    <property type="match status" value="1"/>
</dbReference>
<evidence type="ECO:0000256" key="5">
    <source>
        <dbReference type="SAM" id="MobiDB-lite"/>
    </source>
</evidence>
<gene>
    <name evidence="8" type="ORF">FB460_0519</name>
</gene>
<dbReference type="Gene3D" id="2.40.50.100">
    <property type="match status" value="1"/>
</dbReference>
<dbReference type="Pfam" id="PF00198">
    <property type="entry name" value="2-oxoacid_dh"/>
    <property type="match status" value="1"/>
</dbReference>
<reference evidence="8 9" key="1">
    <citation type="submission" date="2019-06" db="EMBL/GenBank/DDBJ databases">
        <title>Sequencing the genomes of 1000 actinobacteria strains.</title>
        <authorList>
            <person name="Klenk H.-P."/>
        </authorList>
    </citation>
    <scope>NUCLEOTIDE SEQUENCE [LARGE SCALE GENOMIC DNA]</scope>
    <source>
        <strain evidence="8 9">DSM 8251</strain>
    </source>
</reference>
<comment type="cofactor">
    <cofactor evidence="1 4">
        <name>(R)-lipoate</name>
        <dbReference type="ChEBI" id="CHEBI:83088"/>
    </cofactor>
</comment>
<dbReference type="GO" id="GO:0045254">
    <property type="term" value="C:pyruvate dehydrogenase complex"/>
    <property type="evidence" value="ECO:0007669"/>
    <property type="project" value="InterPro"/>
</dbReference>